<evidence type="ECO:0000313" key="4">
    <source>
        <dbReference type="Proteomes" id="UP000239480"/>
    </source>
</evidence>
<dbReference type="OrthoDB" id="258302at2"/>
<evidence type="ECO:0000313" key="3">
    <source>
        <dbReference type="EMBL" id="PRY24490.1"/>
    </source>
</evidence>
<keyword evidence="1" id="KW-0812">Transmembrane</keyword>
<keyword evidence="1" id="KW-1133">Transmembrane helix</keyword>
<evidence type="ECO:0000256" key="1">
    <source>
        <dbReference type="SAM" id="Phobius"/>
    </source>
</evidence>
<feature type="transmembrane region" description="Helical" evidence="1">
    <location>
        <begin position="196"/>
        <end position="223"/>
    </location>
</feature>
<feature type="domain" description="DUF6798" evidence="2">
    <location>
        <begin position="408"/>
        <end position="459"/>
    </location>
</feature>
<feature type="transmembrane region" description="Helical" evidence="1">
    <location>
        <begin position="284"/>
        <end position="302"/>
    </location>
</feature>
<reference evidence="3 4" key="1">
    <citation type="submission" date="2018-03" db="EMBL/GenBank/DDBJ databases">
        <title>Genomic Encyclopedia of Archaeal and Bacterial Type Strains, Phase II (KMG-II): from individual species to whole genera.</title>
        <authorList>
            <person name="Goeker M."/>
        </authorList>
    </citation>
    <scope>NUCLEOTIDE SEQUENCE [LARGE SCALE GENOMIC DNA]</scope>
    <source>
        <strain evidence="3 4">DSM 29328</strain>
    </source>
</reference>
<feature type="transmembrane region" description="Helical" evidence="1">
    <location>
        <begin position="340"/>
        <end position="359"/>
    </location>
</feature>
<feature type="transmembrane region" description="Helical" evidence="1">
    <location>
        <begin position="106"/>
        <end position="127"/>
    </location>
</feature>
<dbReference type="Pfam" id="PF20604">
    <property type="entry name" value="DUF6798"/>
    <property type="match status" value="1"/>
</dbReference>
<keyword evidence="4" id="KW-1185">Reference proteome</keyword>
<dbReference type="Proteomes" id="UP000239480">
    <property type="component" value="Unassembled WGS sequence"/>
</dbReference>
<dbReference type="EMBL" id="PVTD01000003">
    <property type="protein sequence ID" value="PRY24490.1"/>
    <property type="molecule type" value="Genomic_DNA"/>
</dbReference>
<name>A0A2T0RTQ5_9RHOB</name>
<accession>A0A2T0RTQ5</accession>
<sequence length="524" mass="56976">MQLLERVGLGMPGRYSIGATDMAHLGDVSPLGRAHRTWLALCTWALFVATIPMPLLYHSNQNTKFLHGLAQAWPERLGADWTAGTVDGLPAFTHLVYLIAEYGDPVLFYALEVLMLGIMCLSLLALARLVGRGSGQGLAFTLITGSLLVIFVHDWQDDNLRGVAGQYLTHGYLQPAEFGILFLPAFLLAQRGHPAGLLLAAIPAAFHPAYIAYSGAMLAVFLVHRWRDGLGIPKMVTLAALALLILPPLDLSIRFAPTDPVTFAKANEILAFERIPHHSDPSHWFDFAAFRKLLVAVLAIAVAPRGPLQSGLIVLLVIAAGGTAVVWLTRSAELALVAPWRASVIIAPVSVAILSGWVVDRVLRVLPTRRGQLVATLPFLGYALFAATDGAGDKLRLVRTSQPANYVAFARDSFKPGDSYLASPAHSSFRLDALVPHYVTWKTHPYLDTEVLAWRRRVELADAVFGASEAGSAEVPFDCGALDRLMAETPVTHLMIRNAATAEYATCDRLELLHASDGWIYRVH</sequence>
<protein>
    <recommendedName>
        <fullName evidence="2">DUF6798 domain-containing protein</fullName>
    </recommendedName>
</protein>
<feature type="transmembrane region" description="Helical" evidence="1">
    <location>
        <begin position="229"/>
        <end position="246"/>
    </location>
</feature>
<keyword evidence="1" id="KW-0472">Membrane</keyword>
<comment type="caution">
    <text evidence="3">The sequence shown here is derived from an EMBL/GenBank/DDBJ whole genome shotgun (WGS) entry which is preliminary data.</text>
</comment>
<feature type="transmembrane region" description="Helical" evidence="1">
    <location>
        <begin position="134"/>
        <end position="152"/>
    </location>
</feature>
<organism evidence="3 4">
    <name type="scientific">Aliiruegeria haliotis</name>
    <dbReference type="NCBI Taxonomy" id="1280846"/>
    <lineage>
        <taxon>Bacteria</taxon>
        <taxon>Pseudomonadati</taxon>
        <taxon>Pseudomonadota</taxon>
        <taxon>Alphaproteobacteria</taxon>
        <taxon>Rhodobacterales</taxon>
        <taxon>Roseobacteraceae</taxon>
        <taxon>Aliiruegeria</taxon>
    </lineage>
</organism>
<feature type="transmembrane region" description="Helical" evidence="1">
    <location>
        <begin position="38"/>
        <end position="57"/>
    </location>
</feature>
<dbReference type="InterPro" id="IPR046477">
    <property type="entry name" value="DUF6798"/>
</dbReference>
<evidence type="ECO:0000259" key="2">
    <source>
        <dbReference type="Pfam" id="PF20604"/>
    </source>
</evidence>
<dbReference type="RefSeq" id="WP_106204849.1">
    <property type="nucleotide sequence ID" value="NZ_PVTD01000003.1"/>
</dbReference>
<gene>
    <name evidence="3" type="ORF">CLV78_103356</name>
</gene>
<feature type="transmembrane region" description="Helical" evidence="1">
    <location>
        <begin position="308"/>
        <end position="328"/>
    </location>
</feature>
<dbReference type="AlphaFoldDB" id="A0A2T0RTQ5"/>
<proteinExistence type="predicted"/>